<evidence type="ECO:0000313" key="1">
    <source>
        <dbReference type="EMBL" id="QBP18492.1"/>
    </source>
</evidence>
<name>A0A4P6ZM47_9LACO</name>
<protein>
    <submittedName>
        <fullName evidence="1">Uncharacterized protein</fullName>
    </submittedName>
</protein>
<sequence>MTNKLSWQRLQVSMNNFQINKLMSFTDIKNKLKMAIAGKSDQKDANAKQIAKLIKGLDSKDDFIVDNKHNQSTFKQVQKAMKPLVGYAKVANPITNQLNNLFKQASKKNPEAMKQFNISAHKKDHMSAQQAMLNIIGEETKREHNKK</sequence>
<dbReference type="RefSeq" id="WP_133442051.1">
    <property type="nucleotide sequence ID" value="NZ_CP034726.1"/>
</dbReference>
<dbReference type="EMBL" id="CP034726">
    <property type="protein sequence ID" value="QBP18492.1"/>
    <property type="molecule type" value="Genomic_DNA"/>
</dbReference>
<dbReference type="KEGG" id="lji:ELX58_04945"/>
<accession>A0A4P6ZM47</accession>
<proteinExistence type="predicted"/>
<organism evidence="1 2">
    <name type="scientific">Acetilactobacillus jinshanensis</name>
    <dbReference type="NCBI Taxonomy" id="1720083"/>
    <lineage>
        <taxon>Bacteria</taxon>
        <taxon>Bacillati</taxon>
        <taxon>Bacillota</taxon>
        <taxon>Bacilli</taxon>
        <taxon>Lactobacillales</taxon>
        <taxon>Lactobacillaceae</taxon>
        <taxon>Acetilactobacillus</taxon>
    </lineage>
</organism>
<keyword evidence="2" id="KW-1185">Reference proteome</keyword>
<reference evidence="2" key="1">
    <citation type="submission" date="2018-12" db="EMBL/GenBank/DDBJ databases">
        <title>A new species of lactobacillus.</title>
        <authorList>
            <person name="Jian Y."/>
            <person name="Xin L."/>
            <person name="Hong Z.J."/>
            <person name="Ming L.Z."/>
            <person name="Hong X.Z."/>
        </authorList>
    </citation>
    <scope>NUCLEOTIDE SEQUENCE [LARGE SCALE GENOMIC DNA]</scope>
    <source>
        <strain evidence="2">HSLZ-75</strain>
    </source>
</reference>
<gene>
    <name evidence="1" type="ORF">ELX58_04945</name>
</gene>
<dbReference type="Proteomes" id="UP000294321">
    <property type="component" value="Chromosome"/>
</dbReference>
<evidence type="ECO:0000313" key="2">
    <source>
        <dbReference type="Proteomes" id="UP000294321"/>
    </source>
</evidence>
<dbReference type="AlphaFoldDB" id="A0A4P6ZM47"/>